<proteinExistence type="predicted"/>
<dbReference type="RefSeq" id="WP_369339394.1">
    <property type="nucleotide sequence ID" value="NZ_JBFYGN010000018.1"/>
</dbReference>
<dbReference type="Proteomes" id="UP001561046">
    <property type="component" value="Unassembled WGS sequence"/>
</dbReference>
<dbReference type="EMBL" id="JBFYGN010000018">
    <property type="protein sequence ID" value="MEX8194212.1"/>
    <property type="molecule type" value="Genomic_DNA"/>
</dbReference>
<comment type="caution">
    <text evidence="2">The sequence shown here is derived from an EMBL/GenBank/DDBJ whole genome shotgun (WGS) entry which is preliminary data.</text>
</comment>
<name>A0ABV3ZXC9_9BURK</name>
<evidence type="ECO:0000313" key="2">
    <source>
        <dbReference type="EMBL" id="MEX8194212.1"/>
    </source>
</evidence>
<dbReference type="InterPro" id="IPR007899">
    <property type="entry name" value="CHAD_dom"/>
</dbReference>
<evidence type="ECO:0000259" key="1">
    <source>
        <dbReference type="PROSITE" id="PS51708"/>
    </source>
</evidence>
<dbReference type="InterPro" id="IPR038186">
    <property type="entry name" value="CHAD_dom_sf"/>
</dbReference>
<organism evidence="2 3">
    <name type="scientific">Comamonas guangdongensis</name>
    <dbReference type="NCBI Taxonomy" id="510515"/>
    <lineage>
        <taxon>Bacteria</taxon>
        <taxon>Pseudomonadati</taxon>
        <taxon>Pseudomonadota</taxon>
        <taxon>Betaproteobacteria</taxon>
        <taxon>Burkholderiales</taxon>
        <taxon>Comamonadaceae</taxon>
        <taxon>Comamonas</taxon>
    </lineage>
</organism>
<feature type="domain" description="CHAD" evidence="1">
    <location>
        <begin position="13"/>
        <end position="283"/>
    </location>
</feature>
<accession>A0ABV3ZXC9</accession>
<dbReference type="Pfam" id="PF05235">
    <property type="entry name" value="CHAD"/>
    <property type="match status" value="1"/>
</dbReference>
<dbReference type="SMART" id="SM00880">
    <property type="entry name" value="CHAD"/>
    <property type="match status" value="1"/>
</dbReference>
<evidence type="ECO:0000313" key="3">
    <source>
        <dbReference type="Proteomes" id="UP001561046"/>
    </source>
</evidence>
<dbReference type="Gene3D" id="1.40.20.10">
    <property type="entry name" value="CHAD domain"/>
    <property type="match status" value="1"/>
</dbReference>
<keyword evidence="3" id="KW-1185">Reference proteome</keyword>
<dbReference type="PANTHER" id="PTHR39339">
    <property type="entry name" value="SLR1444 PROTEIN"/>
    <property type="match status" value="1"/>
</dbReference>
<dbReference type="PANTHER" id="PTHR39339:SF1">
    <property type="entry name" value="CHAD DOMAIN-CONTAINING PROTEIN"/>
    <property type="match status" value="1"/>
</dbReference>
<gene>
    <name evidence="2" type="ORF">AB6724_15330</name>
</gene>
<dbReference type="PROSITE" id="PS51708">
    <property type="entry name" value="CHAD"/>
    <property type="match status" value="1"/>
</dbReference>
<sequence>MGKEKTDAIDGRELCAETAFPVLASPLVDRAIAQASTAACEPSAEGLHELRITMRRLQSLWWAYGPLLDAAQSPRQRALFRSLSDTAGQARDYDILIELLRLRGKNAGALLAEVSDARQGALDAGKDLLSNPEVRTRLLQAVAQVSEGLAARQEPQALQTFADGRVAESERLLRKRIKRAARAGKPDLAAFHELRKAAKKVRYLLELFGPLLSRKHKATLKRLRKIQERFGALNDVVASEELLRENAALLATTRDPEGTLRWFGKERKRRLRAAAALLRRGRR</sequence>
<protein>
    <submittedName>
        <fullName evidence="2">CHAD domain-containing protein</fullName>
    </submittedName>
</protein>
<reference evidence="2 3" key="1">
    <citation type="journal article" date="2013" name="Int. J. Syst. Evol. Microbiol.">
        <title>Comamonas guangdongensis sp. nov., isolated from subterranean forest sediment, and emended description of the genus Comamonas.</title>
        <authorList>
            <person name="Zhang J."/>
            <person name="Wang Y."/>
            <person name="Zhou S."/>
            <person name="Wu C."/>
            <person name="He J."/>
            <person name="Li F."/>
        </authorList>
    </citation>
    <scope>NUCLEOTIDE SEQUENCE [LARGE SCALE GENOMIC DNA]</scope>
    <source>
        <strain evidence="2 3">CCTCC AB2011133</strain>
    </source>
</reference>